<gene>
    <name evidence="9" type="ORF">A9K55_008971</name>
</gene>
<feature type="region of interest" description="Disordered" evidence="6">
    <location>
        <begin position="168"/>
        <end position="224"/>
    </location>
</feature>
<dbReference type="VEuPathDB" id="FungiDB:A9K55_008971"/>
<dbReference type="GO" id="GO:0008270">
    <property type="term" value="F:zinc ion binding"/>
    <property type="evidence" value="ECO:0007669"/>
    <property type="project" value="TreeGrafter"/>
</dbReference>
<evidence type="ECO:0000256" key="1">
    <source>
        <dbReference type="ARBA" id="ARBA00004170"/>
    </source>
</evidence>
<evidence type="ECO:0000256" key="7">
    <source>
        <dbReference type="SAM" id="Phobius"/>
    </source>
</evidence>
<evidence type="ECO:0000256" key="3">
    <source>
        <dbReference type="ARBA" id="ARBA00022723"/>
    </source>
</evidence>
<comment type="similarity">
    <text evidence="2">Belongs to the CDIP1/LITAF family.</text>
</comment>
<dbReference type="PANTHER" id="PTHR23292:SF6">
    <property type="entry name" value="FI16602P1-RELATED"/>
    <property type="match status" value="1"/>
</dbReference>
<dbReference type="VEuPathDB" id="FungiDB:CCM_08722"/>
<name>A0A2H4SGN7_CORMI</name>
<reference evidence="9 10" key="1">
    <citation type="journal article" date="2017" name="BMC Genomics">
        <title>Chromosome level assembly and secondary metabolite potential of the parasitic fungus Cordyceps militaris.</title>
        <authorList>
            <person name="Kramer G.J."/>
            <person name="Nodwell J.R."/>
        </authorList>
    </citation>
    <scope>NUCLEOTIDE SEQUENCE [LARGE SCALE GENOMIC DNA]</scope>
    <source>
        <strain evidence="9 10">ATCC 34164</strain>
    </source>
</reference>
<keyword evidence="7" id="KW-0812">Transmembrane</keyword>
<dbReference type="InterPro" id="IPR036280">
    <property type="entry name" value="Multihaem_cyt_sf"/>
</dbReference>
<organism evidence="9 10">
    <name type="scientific">Cordyceps militaris</name>
    <name type="common">Caterpillar fungus</name>
    <name type="synonym">Clavaria militaris</name>
    <dbReference type="NCBI Taxonomy" id="73501"/>
    <lineage>
        <taxon>Eukaryota</taxon>
        <taxon>Fungi</taxon>
        <taxon>Dikarya</taxon>
        <taxon>Ascomycota</taxon>
        <taxon>Pezizomycotina</taxon>
        <taxon>Sordariomycetes</taxon>
        <taxon>Hypocreomycetidae</taxon>
        <taxon>Hypocreales</taxon>
        <taxon>Cordycipitaceae</taxon>
        <taxon>Cordyceps</taxon>
    </lineage>
</organism>
<evidence type="ECO:0000256" key="6">
    <source>
        <dbReference type="SAM" id="MobiDB-lite"/>
    </source>
</evidence>
<dbReference type="EMBL" id="CP023324">
    <property type="protein sequence ID" value="ATY62271.1"/>
    <property type="molecule type" value="Genomic_DNA"/>
</dbReference>
<keyword evidence="5 7" id="KW-0472">Membrane</keyword>
<feature type="compositionally biased region" description="Basic and acidic residues" evidence="6">
    <location>
        <begin position="1"/>
        <end position="10"/>
    </location>
</feature>
<dbReference type="Pfam" id="PF10601">
    <property type="entry name" value="zf-LITAF-like"/>
    <property type="match status" value="1"/>
</dbReference>
<evidence type="ECO:0000313" key="10">
    <source>
        <dbReference type="Proteomes" id="UP000323067"/>
    </source>
</evidence>
<keyword evidence="3" id="KW-0479">Metal-binding</keyword>
<sequence length="224" mass="24998">MSKEQPHELQEQQQQQPHQLSPDQYQQQQYQQQQPVPTQDAAAEHHPPSYEQSNAAPVGQPPANAAPGQTARKVVPLHQLADTPQSVDCPFCHKRTKTVVKKEGGSMQFIVGGVLCLVCICLTCLPCMLHWFEDTDWFCSECNNKIAMRRNEGAIQVLGPTQVVASQYGQEQQMQNPQQQQQQPQVAPSQNVQQAGLQHADVSQHEIQSQPLQTQTQPPADVKN</sequence>
<feature type="region of interest" description="Disordered" evidence="6">
    <location>
        <begin position="1"/>
        <end position="70"/>
    </location>
</feature>
<dbReference type="SUPFAM" id="SSF48695">
    <property type="entry name" value="Multiheme cytochromes"/>
    <property type="match status" value="1"/>
</dbReference>
<dbReference type="InterPro" id="IPR037519">
    <property type="entry name" value="LITAF_fam"/>
</dbReference>
<feature type="compositionally biased region" description="Low complexity" evidence="6">
    <location>
        <begin position="208"/>
        <end position="224"/>
    </location>
</feature>
<proteinExistence type="inferred from homology"/>
<evidence type="ECO:0000313" key="9">
    <source>
        <dbReference type="EMBL" id="ATY62271.1"/>
    </source>
</evidence>
<dbReference type="PANTHER" id="PTHR23292">
    <property type="entry name" value="LIPOPOLYSACCHARIDE-INDUCED TUMOR NECROSIS FACTOR-ALPHA FACTOR"/>
    <property type="match status" value="1"/>
</dbReference>
<feature type="transmembrane region" description="Helical" evidence="7">
    <location>
        <begin position="109"/>
        <end position="132"/>
    </location>
</feature>
<dbReference type="GO" id="GO:0016020">
    <property type="term" value="C:membrane"/>
    <property type="evidence" value="ECO:0007669"/>
    <property type="project" value="UniProtKB-SubCell"/>
</dbReference>
<feature type="domain" description="LITAF" evidence="8">
    <location>
        <begin position="69"/>
        <end position="151"/>
    </location>
</feature>
<keyword evidence="4" id="KW-0862">Zinc</keyword>
<accession>A0A2H4SGN7</accession>
<evidence type="ECO:0000256" key="2">
    <source>
        <dbReference type="ARBA" id="ARBA00005975"/>
    </source>
</evidence>
<dbReference type="AlphaFoldDB" id="A0A2H4SGN7"/>
<dbReference type="InterPro" id="IPR006629">
    <property type="entry name" value="LITAF"/>
</dbReference>
<evidence type="ECO:0000256" key="5">
    <source>
        <dbReference type="ARBA" id="ARBA00023136"/>
    </source>
</evidence>
<evidence type="ECO:0000256" key="4">
    <source>
        <dbReference type="ARBA" id="ARBA00022833"/>
    </source>
</evidence>
<feature type="compositionally biased region" description="Low complexity" evidence="6">
    <location>
        <begin position="11"/>
        <end position="40"/>
    </location>
</feature>
<protein>
    <submittedName>
        <fullName evidence="9">LPS-induced tumor necrosis factor alpha factor</fullName>
    </submittedName>
</protein>
<dbReference type="PROSITE" id="PS51837">
    <property type="entry name" value="LITAF"/>
    <property type="match status" value="1"/>
</dbReference>
<dbReference type="SMART" id="SM00714">
    <property type="entry name" value="LITAF"/>
    <property type="match status" value="1"/>
</dbReference>
<dbReference type="OrthoDB" id="5599753at2759"/>
<dbReference type="Proteomes" id="UP000323067">
    <property type="component" value="Chromosome vii"/>
</dbReference>
<evidence type="ECO:0000259" key="8">
    <source>
        <dbReference type="PROSITE" id="PS51837"/>
    </source>
</evidence>
<feature type="compositionally biased region" description="Low complexity" evidence="6">
    <location>
        <begin position="168"/>
        <end position="194"/>
    </location>
</feature>
<keyword evidence="7" id="KW-1133">Transmembrane helix</keyword>
<comment type="subcellular location">
    <subcellularLocation>
        <location evidence="1">Membrane</location>
        <topology evidence="1">Peripheral membrane protein</topology>
    </subcellularLocation>
</comment>